<keyword evidence="7 9" id="KW-0472">Membrane</keyword>
<evidence type="ECO:0000259" key="10">
    <source>
        <dbReference type="Pfam" id="PF04290"/>
    </source>
</evidence>
<feature type="transmembrane region" description="Helical" evidence="9">
    <location>
        <begin position="90"/>
        <end position="112"/>
    </location>
</feature>
<reference evidence="11" key="1">
    <citation type="submission" date="2022-06" db="EMBL/GenBank/DDBJ databases">
        <title>Sneathiella actinostolidae sp. nov., isolated from a sea anemonein the Western Pacific Ocean.</title>
        <authorList>
            <person name="Wei M.J."/>
        </authorList>
    </citation>
    <scope>NUCLEOTIDE SEQUENCE</scope>
    <source>
        <strain evidence="11">PHK-P5</strain>
    </source>
</reference>
<dbReference type="PANTHER" id="PTHR35011">
    <property type="entry name" value="2,3-DIKETO-L-GULONATE TRAP TRANSPORTER SMALL PERMEASE PROTEIN YIAM"/>
    <property type="match status" value="1"/>
</dbReference>
<name>A0ABY4W2Z8_9PROT</name>
<keyword evidence="12" id="KW-1185">Reference proteome</keyword>
<feature type="domain" description="Tripartite ATP-independent periplasmic transporters DctQ component" evidence="10">
    <location>
        <begin position="27"/>
        <end position="160"/>
    </location>
</feature>
<evidence type="ECO:0000256" key="4">
    <source>
        <dbReference type="ARBA" id="ARBA00022519"/>
    </source>
</evidence>
<dbReference type="Pfam" id="PF04290">
    <property type="entry name" value="DctQ"/>
    <property type="match status" value="1"/>
</dbReference>
<evidence type="ECO:0000256" key="7">
    <source>
        <dbReference type="ARBA" id="ARBA00023136"/>
    </source>
</evidence>
<organism evidence="11 12">
    <name type="scientific">Sneathiella marina</name>
    <dbReference type="NCBI Taxonomy" id="2950108"/>
    <lineage>
        <taxon>Bacteria</taxon>
        <taxon>Pseudomonadati</taxon>
        <taxon>Pseudomonadota</taxon>
        <taxon>Alphaproteobacteria</taxon>
        <taxon>Sneathiellales</taxon>
        <taxon>Sneathiellaceae</taxon>
        <taxon>Sneathiella</taxon>
    </lineage>
</organism>
<keyword evidence="6 9" id="KW-1133">Transmembrane helix</keyword>
<evidence type="ECO:0000313" key="12">
    <source>
        <dbReference type="Proteomes" id="UP001056291"/>
    </source>
</evidence>
<evidence type="ECO:0000256" key="1">
    <source>
        <dbReference type="ARBA" id="ARBA00004429"/>
    </source>
</evidence>
<evidence type="ECO:0000256" key="3">
    <source>
        <dbReference type="ARBA" id="ARBA00022475"/>
    </source>
</evidence>
<evidence type="ECO:0000256" key="8">
    <source>
        <dbReference type="ARBA" id="ARBA00038436"/>
    </source>
</evidence>
<comment type="function">
    <text evidence="9">Part of the tripartite ATP-independent periplasmic (TRAP) transport system.</text>
</comment>
<comment type="similarity">
    <text evidence="8 9">Belongs to the TRAP transporter small permease family.</text>
</comment>
<evidence type="ECO:0000313" key="11">
    <source>
        <dbReference type="EMBL" id="USG61575.1"/>
    </source>
</evidence>
<keyword evidence="2 9" id="KW-0813">Transport</keyword>
<keyword evidence="4 9" id="KW-0997">Cell inner membrane</keyword>
<dbReference type="EMBL" id="CP098747">
    <property type="protein sequence ID" value="USG61575.1"/>
    <property type="molecule type" value="Genomic_DNA"/>
</dbReference>
<dbReference type="InterPro" id="IPR007387">
    <property type="entry name" value="TRAP_DctQ"/>
</dbReference>
<gene>
    <name evidence="11" type="ORF">NBZ79_01115</name>
</gene>
<keyword evidence="3" id="KW-1003">Cell membrane</keyword>
<comment type="subunit">
    <text evidence="9">The complex comprises the extracytoplasmic solute receptor protein and the two transmembrane proteins.</text>
</comment>
<feature type="transmembrane region" description="Helical" evidence="9">
    <location>
        <begin position="53"/>
        <end position="70"/>
    </location>
</feature>
<feature type="transmembrane region" description="Helical" evidence="9">
    <location>
        <begin position="21"/>
        <end position="41"/>
    </location>
</feature>
<proteinExistence type="inferred from homology"/>
<dbReference type="InterPro" id="IPR055348">
    <property type="entry name" value="DctQ"/>
</dbReference>
<evidence type="ECO:0000256" key="5">
    <source>
        <dbReference type="ARBA" id="ARBA00022692"/>
    </source>
</evidence>
<dbReference type="Proteomes" id="UP001056291">
    <property type="component" value="Chromosome"/>
</dbReference>
<protein>
    <recommendedName>
        <fullName evidence="9">TRAP transporter small permease protein</fullName>
    </recommendedName>
</protein>
<sequence length="178" mass="20118">MVASNKKIIPIMARMLEKFAAVILLLMVLHIVADVLLKFLFNYPLPGTLNIVANYYMVACVFLPIAIVELTRGNIAVDLFFKLLPKSIRFVLLITGTLFSLFFFALLGYQSIFDAVKSYNKGEFIDGIVIIQIWPSRFILPIGLGIAVFILVYRLIHELRNGEQELLPPSEEDVRGEV</sequence>
<comment type="subcellular location">
    <subcellularLocation>
        <location evidence="1 9">Cell inner membrane</location>
        <topology evidence="1 9">Multi-pass membrane protein</topology>
    </subcellularLocation>
</comment>
<dbReference type="PANTHER" id="PTHR35011:SF10">
    <property type="entry name" value="TRAP TRANSPORTER SMALL PERMEASE PROTEIN"/>
    <property type="match status" value="1"/>
</dbReference>
<dbReference type="RefSeq" id="WP_251934683.1">
    <property type="nucleotide sequence ID" value="NZ_CP098747.1"/>
</dbReference>
<keyword evidence="5 9" id="KW-0812">Transmembrane</keyword>
<evidence type="ECO:0000256" key="6">
    <source>
        <dbReference type="ARBA" id="ARBA00022989"/>
    </source>
</evidence>
<feature type="transmembrane region" description="Helical" evidence="9">
    <location>
        <begin position="138"/>
        <end position="156"/>
    </location>
</feature>
<evidence type="ECO:0000256" key="9">
    <source>
        <dbReference type="RuleBase" id="RU369079"/>
    </source>
</evidence>
<accession>A0ABY4W2Z8</accession>
<evidence type="ECO:0000256" key="2">
    <source>
        <dbReference type="ARBA" id="ARBA00022448"/>
    </source>
</evidence>